<dbReference type="Gene3D" id="3.40.50.12190">
    <property type="match status" value="1"/>
</dbReference>
<proteinExistence type="inferred from homology"/>
<dbReference type="OMA" id="DIRQPMK"/>
<keyword evidence="3" id="KW-0597">Phosphoprotein</keyword>
<feature type="compositionally biased region" description="Polar residues" evidence="10">
    <location>
        <begin position="163"/>
        <end position="178"/>
    </location>
</feature>
<evidence type="ECO:0000256" key="3">
    <source>
        <dbReference type="ARBA" id="ARBA00022553"/>
    </source>
</evidence>
<evidence type="ECO:0000256" key="8">
    <source>
        <dbReference type="ARBA" id="ARBA00023242"/>
    </source>
</evidence>
<reference evidence="13 14" key="1">
    <citation type="journal article" date="2018" name="Nat. Ecol. Evol.">
        <title>Shark genomes provide insights into elasmobranch evolution and the origin of vertebrates.</title>
        <authorList>
            <person name="Hara Y"/>
            <person name="Yamaguchi K"/>
            <person name="Onimaru K"/>
            <person name="Kadota M"/>
            <person name="Koyanagi M"/>
            <person name="Keeley SD"/>
            <person name="Tatsumi K"/>
            <person name="Tanaka K"/>
            <person name="Motone F"/>
            <person name="Kageyama Y"/>
            <person name="Nozu R"/>
            <person name="Adachi N"/>
            <person name="Nishimura O"/>
            <person name="Nakagawa R"/>
            <person name="Tanegashima C"/>
            <person name="Kiyatake I"/>
            <person name="Matsumoto R"/>
            <person name="Murakumo K"/>
            <person name="Nishida K"/>
            <person name="Terakita A"/>
            <person name="Kuratani S"/>
            <person name="Sato K"/>
            <person name="Hyodo S Kuraku.S."/>
        </authorList>
    </citation>
    <scope>NUCLEOTIDE SEQUENCE [LARGE SCALE GENOMIC DNA]</scope>
</reference>
<dbReference type="GO" id="GO:0016020">
    <property type="term" value="C:membrane"/>
    <property type="evidence" value="ECO:0007669"/>
    <property type="project" value="TreeGrafter"/>
</dbReference>
<feature type="compositionally biased region" description="Basic and acidic residues" evidence="10">
    <location>
        <begin position="92"/>
        <end position="108"/>
    </location>
</feature>
<evidence type="ECO:0000313" key="14">
    <source>
        <dbReference type="Proteomes" id="UP000287033"/>
    </source>
</evidence>
<dbReference type="EMBL" id="BEZZ01000203">
    <property type="protein sequence ID" value="GCC28394.1"/>
    <property type="molecule type" value="Genomic_DNA"/>
</dbReference>
<dbReference type="STRING" id="137246.A0A401SDG5"/>
<sequence>MSVRLTRSANSRPKELKGSSRVKSYAGIVVTSRSPIKSQRKRNYDSDYGINAGAREPPKKSPKATVPGRGSGSEVPESHKKSHKGRVSVPRRSQENPVKGDLELRSSTEPEEMDYSSETNQASPDGNQSEDTVLPQNSADEDMDSDLEMEIDGLHDTTTVSTLQTFSEPFTSTGNTQKIPDRRTSLYSRQAQDKPRSPASCHTADLQATSYGECQNYIDVQHSAQSTRLRPIADTYQPTNYRKPQYHTDSVRTPQFIRPSAEETKSSFWPVVFPLMGLVAVLSICVFYLWVCKKPDHLMLRPELFLAKWKEMKTKFPNQQDELWKRSSILLKKHVGEEIPTQPVILMFTAAQDAKRTMQCLTRRIAEVYTSAFNSSVLEINGSDQKSPDSDALKLKLDNQLTAGFTEGRKAAVIHHFQDLPPSSTFLFYKYCDHENAAFKDVSILITVLLDEPKLKLDLSLKNVEEMVHDFVKKKFCSDKLHMDTDKLSGLWSRISHLVLPVSPEREIETGDCPP</sequence>
<keyword evidence="4 11" id="KW-0812">Transmembrane</keyword>
<gene>
    <name evidence="13" type="ORF">chiPu_0006824</name>
</gene>
<feature type="compositionally biased region" description="Polar residues" evidence="10">
    <location>
        <begin position="1"/>
        <end position="11"/>
    </location>
</feature>
<organism evidence="13 14">
    <name type="scientific">Chiloscyllium punctatum</name>
    <name type="common">Brownbanded bambooshark</name>
    <name type="synonym">Hemiscyllium punctatum</name>
    <dbReference type="NCBI Taxonomy" id="137246"/>
    <lineage>
        <taxon>Eukaryota</taxon>
        <taxon>Metazoa</taxon>
        <taxon>Chordata</taxon>
        <taxon>Craniata</taxon>
        <taxon>Vertebrata</taxon>
        <taxon>Chondrichthyes</taxon>
        <taxon>Elasmobranchii</taxon>
        <taxon>Galeomorphii</taxon>
        <taxon>Galeoidea</taxon>
        <taxon>Orectolobiformes</taxon>
        <taxon>Hemiscylliidae</taxon>
        <taxon>Chiloscyllium</taxon>
    </lineage>
</organism>
<feature type="compositionally biased region" description="Polar residues" evidence="10">
    <location>
        <begin position="116"/>
        <end position="138"/>
    </location>
</feature>
<keyword evidence="7" id="KW-0325">Glycoprotein</keyword>
<dbReference type="OrthoDB" id="6258998at2759"/>
<feature type="domain" description="Torsin-1A-interacting protein 1/2 AAA+ activator" evidence="12">
    <location>
        <begin position="303"/>
        <end position="513"/>
    </location>
</feature>
<dbReference type="GO" id="GO:0001671">
    <property type="term" value="F:ATPase activator activity"/>
    <property type="evidence" value="ECO:0007669"/>
    <property type="project" value="InterPro"/>
</dbReference>
<dbReference type="AlphaFoldDB" id="A0A401SDG5"/>
<name>A0A401SDG5_CHIPU</name>
<dbReference type="InterPro" id="IPR008662">
    <property type="entry name" value="TOIP1/2"/>
</dbReference>
<keyword evidence="6 11" id="KW-0472">Membrane</keyword>
<dbReference type="PANTHER" id="PTHR18843:SF7">
    <property type="entry name" value="LAMINA-ASSOCIATED POLYPEPTIDE 1B ISOFORM 1-RELATED"/>
    <property type="match status" value="1"/>
</dbReference>
<evidence type="ECO:0000256" key="10">
    <source>
        <dbReference type="SAM" id="MobiDB-lite"/>
    </source>
</evidence>
<dbReference type="GO" id="GO:0005635">
    <property type="term" value="C:nuclear envelope"/>
    <property type="evidence" value="ECO:0007669"/>
    <property type="project" value="UniProtKB-SubCell"/>
</dbReference>
<feature type="region of interest" description="Disordered" evidence="10">
    <location>
        <begin position="1"/>
        <end position="140"/>
    </location>
</feature>
<evidence type="ECO:0000256" key="4">
    <source>
        <dbReference type="ARBA" id="ARBA00022692"/>
    </source>
</evidence>
<evidence type="ECO:0000256" key="7">
    <source>
        <dbReference type="ARBA" id="ARBA00023180"/>
    </source>
</evidence>
<dbReference type="InterPro" id="IPR046753">
    <property type="entry name" value="TOIP1/2_C"/>
</dbReference>
<evidence type="ECO:0000256" key="1">
    <source>
        <dbReference type="ARBA" id="ARBA00004259"/>
    </source>
</evidence>
<evidence type="ECO:0000256" key="6">
    <source>
        <dbReference type="ARBA" id="ARBA00023136"/>
    </source>
</evidence>
<evidence type="ECO:0000256" key="5">
    <source>
        <dbReference type="ARBA" id="ARBA00022989"/>
    </source>
</evidence>
<comment type="subcellular location">
    <subcellularLocation>
        <location evidence="9">Endomembrane system</location>
        <topology evidence="9">Single-pass membrane protein</topology>
    </subcellularLocation>
    <subcellularLocation>
        <location evidence="1">Nucleus envelope</location>
    </subcellularLocation>
</comment>
<evidence type="ECO:0000256" key="2">
    <source>
        <dbReference type="ARBA" id="ARBA00007860"/>
    </source>
</evidence>
<dbReference type="Pfam" id="PF05609">
    <property type="entry name" value="LAP1_C"/>
    <property type="match status" value="1"/>
</dbReference>
<keyword evidence="8" id="KW-0539">Nucleus</keyword>
<comment type="caution">
    <text evidence="13">The sequence shown here is derived from an EMBL/GenBank/DDBJ whole genome shotgun (WGS) entry which is preliminary data.</text>
</comment>
<keyword evidence="5 11" id="KW-1133">Transmembrane helix</keyword>
<feature type="region of interest" description="Disordered" evidence="10">
    <location>
        <begin position="163"/>
        <end position="182"/>
    </location>
</feature>
<dbReference type="PANTHER" id="PTHR18843">
    <property type="entry name" value="TORSIN-1A-INTERACTING PROTEIN"/>
    <property type="match status" value="1"/>
</dbReference>
<dbReference type="InterPro" id="IPR038599">
    <property type="entry name" value="LAP1C-like_C_sf"/>
</dbReference>
<protein>
    <recommendedName>
        <fullName evidence="12">Torsin-1A-interacting protein 1/2 AAA+ activator domain-containing protein</fullName>
    </recommendedName>
</protein>
<keyword evidence="14" id="KW-1185">Reference proteome</keyword>
<evidence type="ECO:0000313" key="13">
    <source>
        <dbReference type="EMBL" id="GCC28394.1"/>
    </source>
</evidence>
<evidence type="ECO:0000259" key="12">
    <source>
        <dbReference type="Pfam" id="PF05609"/>
    </source>
</evidence>
<evidence type="ECO:0000256" key="11">
    <source>
        <dbReference type="SAM" id="Phobius"/>
    </source>
</evidence>
<evidence type="ECO:0000256" key="9">
    <source>
        <dbReference type="ARBA" id="ARBA00037847"/>
    </source>
</evidence>
<dbReference type="Proteomes" id="UP000287033">
    <property type="component" value="Unassembled WGS sequence"/>
</dbReference>
<dbReference type="GO" id="GO:0061024">
    <property type="term" value="P:membrane organization"/>
    <property type="evidence" value="ECO:0007669"/>
    <property type="project" value="TreeGrafter"/>
</dbReference>
<feature type="transmembrane region" description="Helical" evidence="11">
    <location>
        <begin position="268"/>
        <end position="291"/>
    </location>
</feature>
<comment type="similarity">
    <text evidence="2">Belongs to the TOR1AIP family.</text>
</comment>
<accession>A0A401SDG5</accession>